<accession>A0A4S2N5Q9</accession>
<reference evidence="8 9" key="1">
    <citation type="submission" date="2019-04" db="EMBL/GenBank/DDBJ databases">
        <title>Comparative genomics and transcriptomics to analyze fruiting body development in filamentous ascomycetes.</title>
        <authorList>
            <consortium name="DOE Joint Genome Institute"/>
            <person name="Lutkenhaus R."/>
            <person name="Traeger S."/>
            <person name="Breuer J."/>
            <person name="Kuo A."/>
            <person name="Lipzen A."/>
            <person name="Pangilinan J."/>
            <person name="Dilworth D."/>
            <person name="Sandor L."/>
            <person name="Poggeler S."/>
            <person name="Barry K."/>
            <person name="Grigoriev I.V."/>
            <person name="Nowrousian M."/>
        </authorList>
    </citation>
    <scope>NUCLEOTIDE SEQUENCE [LARGE SCALE GENOMIC DNA]</scope>
    <source>
        <strain evidence="8 9">CBS 389.68</strain>
    </source>
</reference>
<dbReference type="InParanoid" id="A0A4S2N5Q9"/>
<feature type="coiled-coil region" evidence="7">
    <location>
        <begin position="117"/>
        <end position="151"/>
    </location>
</feature>
<keyword evidence="3" id="KW-0507">mRNA processing</keyword>
<dbReference type="PANTHER" id="PTHR13296:SF0">
    <property type="entry name" value="PRE-MRNA-SPLICING FACTOR SPF27"/>
    <property type="match status" value="1"/>
</dbReference>
<dbReference type="Pfam" id="PF05700">
    <property type="entry name" value="BCAS2"/>
    <property type="match status" value="1"/>
</dbReference>
<dbReference type="OrthoDB" id="205794at2759"/>
<sequence>MSLTSHISHDSLPYIEPTPSASELGHINALIASELPPSHTTTPHPSLPVHPTPSFPPLFSTELTRVASSQPLTGGIDLTRYEPPSQPSEASLHAAYTSSTHLGTRLTNLSLLAEFGKNAWLIHNSDLEAVLKRLEEELMAAKTEVEVVNKARKGMQVGVEAEMRRLEERWRRGVGRVLEVEVAAERVRREVVERRRAGGGSEAL</sequence>
<keyword evidence="7" id="KW-0175">Coiled coil</keyword>
<dbReference type="GO" id="GO:0006397">
    <property type="term" value="P:mRNA processing"/>
    <property type="evidence" value="ECO:0007669"/>
    <property type="project" value="UniProtKB-KW"/>
</dbReference>
<evidence type="ECO:0000256" key="4">
    <source>
        <dbReference type="ARBA" id="ARBA00022728"/>
    </source>
</evidence>
<evidence type="ECO:0000256" key="1">
    <source>
        <dbReference type="ARBA" id="ARBA00004123"/>
    </source>
</evidence>
<gene>
    <name evidence="8" type="ORF">EX30DRAFT_360649</name>
</gene>
<comment type="subcellular location">
    <subcellularLocation>
        <location evidence="1">Nucleus</location>
    </subcellularLocation>
</comment>
<evidence type="ECO:0000313" key="8">
    <source>
        <dbReference type="EMBL" id="TGZ84628.1"/>
    </source>
</evidence>
<evidence type="ECO:0000256" key="6">
    <source>
        <dbReference type="ARBA" id="ARBA00023242"/>
    </source>
</evidence>
<protein>
    <recommendedName>
        <fullName evidence="10">Breast carcinoma amplified sequence 2</fullName>
    </recommendedName>
</protein>
<organism evidence="8 9">
    <name type="scientific">Ascodesmis nigricans</name>
    <dbReference type="NCBI Taxonomy" id="341454"/>
    <lineage>
        <taxon>Eukaryota</taxon>
        <taxon>Fungi</taxon>
        <taxon>Dikarya</taxon>
        <taxon>Ascomycota</taxon>
        <taxon>Pezizomycotina</taxon>
        <taxon>Pezizomycetes</taxon>
        <taxon>Pezizales</taxon>
        <taxon>Ascodesmidaceae</taxon>
        <taxon>Ascodesmis</taxon>
    </lineage>
</organism>
<dbReference type="GO" id="GO:0071011">
    <property type="term" value="C:precatalytic spliceosome"/>
    <property type="evidence" value="ECO:0007669"/>
    <property type="project" value="TreeGrafter"/>
</dbReference>
<evidence type="ECO:0000313" key="9">
    <source>
        <dbReference type="Proteomes" id="UP000298138"/>
    </source>
</evidence>
<proteinExistence type="inferred from homology"/>
<dbReference type="GO" id="GO:0008380">
    <property type="term" value="P:RNA splicing"/>
    <property type="evidence" value="ECO:0007669"/>
    <property type="project" value="UniProtKB-KW"/>
</dbReference>
<evidence type="ECO:0000256" key="7">
    <source>
        <dbReference type="SAM" id="Coils"/>
    </source>
</evidence>
<dbReference type="InterPro" id="IPR008409">
    <property type="entry name" value="SPF27"/>
</dbReference>
<dbReference type="PANTHER" id="PTHR13296">
    <property type="entry name" value="BCAS2 PROTEIN"/>
    <property type="match status" value="1"/>
</dbReference>
<evidence type="ECO:0000256" key="5">
    <source>
        <dbReference type="ARBA" id="ARBA00023187"/>
    </source>
</evidence>
<evidence type="ECO:0000256" key="3">
    <source>
        <dbReference type="ARBA" id="ARBA00022664"/>
    </source>
</evidence>
<dbReference type="GO" id="GO:0000974">
    <property type="term" value="C:Prp19 complex"/>
    <property type="evidence" value="ECO:0007669"/>
    <property type="project" value="TreeGrafter"/>
</dbReference>
<dbReference type="EMBL" id="ML220112">
    <property type="protein sequence ID" value="TGZ84628.1"/>
    <property type="molecule type" value="Genomic_DNA"/>
</dbReference>
<name>A0A4S2N5Q9_9PEZI</name>
<evidence type="ECO:0008006" key="10">
    <source>
        <dbReference type="Google" id="ProtNLM"/>
    </source>
</evidence>
<dbReference type="STRING" id="341454.A0A4S2N5Q9"/>
<keyword evidence="4" id="KW-0747">Spliceosome</keyword>
<comment type="similarity">
    <text evidence="2">Belongs to the SPF27 family.</text>
</comment>
<evidence type="ECO:0000256" key="2">
    <source>
        <dbReference type="ARBA" id="ARBA00010788"/>
    </source>
</evidence>
<keyword evidence="6" id="KW-0539">Nucleus</keyword>
<dbReference type="AlphaFoldDB" id="A0A4S2N5Q9"/>
<keyword evidence="5" id="KW-0508">mRNA splicing</keyword>
<dbReference type="Proteomes" id="UP000298138">
    <property type="component" value="Unassembled WGS sequence"/>
</dbReference>
<dbReference type="GO" id="GO:0071013">
    <property type="term" value="C:catalytic step 2 spliceosome"/>
    <property type="evidence" value="ECO:0007669"/>
    <property type="project" value="TreeGrafter"/>
</dbReference>
<keyword evidence="9" id="KW-1185">Reference proteome</keyword>